<keyword evidence="1" id="KW-0238">DNA-binding</keyword>
<accession>A0ABP9ABR8</accession>
<dbReference type="RefSeq" id="WP_345439448.1">
    <property type="nucleotide sequence ID" value="NZ_BAABKO010000004.1"/>
</dbReference>
<organism evidence="1 2">
    <name type="scientific">Microbacterium gilvum</name>
    <dbReference type="NCBI Taxonomy" id="1336204"/>
    <lineage>
        <taxon>Bacteria</taxon>
        <taxon>Bacillati</taxon>
        <taxon>Actinomycetota</taxon>
        <taxon>Actinomycetes</taxon>
        <taxon>Micrococcales</taxon>
        <taxon>Microbacteriaceae</taxon>
        <taxon>Microbacterium</taxon>
    </lineage>
</organism>
<protein>
    <submittedName>
        <fullName evidence="1">MmcQ/YjbR family DNA-binding protein</fullName>
    </submittedName>
</protein>
<name>A0ABP9ABR8_9MICO</name>
<evidence type="ECO:0000313" key="2">
    <source>
        <dbReference type="Proteomes" id="UP001501645"/>
    </source>
</evidence>
<dbReference type="SUPFAM" id="SSF142906">
    <property type="entry name" value="YjbR-like"/>
    <property type="match status" value="1"/>
</dbReference>
<dbReference type="GO" id="GO:0003677">
    <property type="term" value="F:DNA binding"/>
    <property type="evidence" value="ECO:0007669"/>
    <property type="project" value="UniProtKB-KW"/>
</dbReference>
<comment type="caution">
    <text evidence="1">The sequence shown here is derived from an EMBL/GenBank/DDBJ whole genome shotgun (WGS) entry which is preliminary data.</text>
</comment>
<keyword evidence="2" id="KW-1185">Reference proteome</keyword>
<evidence type="ECO:0000313" key="1">
    <source>
        <dbReference type="EMBL" id="GAA4778161.1"/>
    </source>
</evidence>
<gene>
    <name evidence="1" type="ORF">GCM10023351_23850</name>
</gene>
<dbReference type="Proteomes" id="UP001501645">
    <property type="component" value="Unassembled WGS sequence"/>
</dbReference>
<dbReference type="InterPro" id="IPR007351">
    <property type="entry name" value="YjbR"/>
</dbReference>
<dbReference type="Pfam" id="PF04237">
    <property type="entry name" value="YjbR"/>
    <property type="match status" value="1"/>
</dbReference>
<proteinExistence type="predicted"/>
<dbReference type="InterPro" id="IPR058532">
    <property type="entry name" value="YjbR/MT2646/Rv2570-like"/>
</dbReference>
<dbReference type="PANTHER" id="PTHR35145">
    <property type="entry name" value="CYTOPLASMIC PROTEIN-RELATED"/>
    <property type="match status" value="1"/>
</dbReference>
<dbReference type="InterPro" id="IPR038056">
    <property type="entry name" value="YjbR-like_sf"/>
</dbReference>
<dbReference type="Gene3D" id="3.90.1150.30">
    <property type="match status" value="1"/>
</dbReference>
<dbReference type="EMBL" id="BAABKO010000004">
    <property type="protein sequence ID" value="GAA4778161.1"/>
    <property type="molecule type" value="Genomic_DNA"/>
</dbReference>
<sequence>MDGRELHDAATAAAQELPGMALEYPFGPDWDVFKVRGKVFLLQTVLRGSELVTVKAHPDDAVALRAEFPEISSGYHMNKRHWISLRPGPSLSEPLVREVVTESYLRVVETLPRAIRPVDPARFGR</sequence>
<reference evidence="2" key="1">
    <citation type="journal article" date="2019" name="Int. J. Syst. Evol. Microbiol.">
        <title>The Global Catalogue of Microorganisms (GCM) 10K type strain sequencing project: providing services to taxonomists for standard genome sequencing and annotation.</title>
        <authorList>
            <consortium name="The Broad Institute Genomics Platform"/>
            <consortium name="The Broad Institute Genome Sequencing Center for Infectious Disease"/>
            <person name="Wu L."/>
            <person name="Ma J."/>
        </authorList>
    </citation>
    <scope>NUCLEOTIDE SEQUENCE [LARGE SCALE GENOMIC DNA]</scope>
    <source>
        <strain evidence="2">JCM 18537</strain>
    </source>
</reference>
<dbReference type="PANTHER" id="PTHR35145:SF1">
    <property type="entry name" value="CYTOPLASMIC PROTEIN"/>
    <property type="match status" value="1"/>
</dbReference>